<organism evidence="2 3">
    <name type="scientific">Triangularia setosa</name>
    <dbReference type="NCBI Taxonomy" id="2587417"/>
    <lineage>
        <taxon>Eukaryota</taxon>
        <taxon>Fungi</taxon>
        <taxon>Dikarya</taxon>
        <taxon>Ascomycota</taxon>
        <taxon>Pezizomycotina</taxon>
        <taxon>Sordariomycetes</taxon>
        <taxon>Sordariomycetidae</taxon>
        <taxon>Sordariales</taxon>
        <taxon>Podosporaceae</taxon>
        <taxon>Triangularia</taxon>
    </lineage>
</organism>
<reference evidence="2" key="1">
    <citation type="journal article" date="2023" name="Mol. Phylogenet. Evol.">
        <title>Genome-scale phylogeny and comparative genomics of the fungal order Sordariales.</title>
        <authorList>
            <person name="Hensen N."/>
            <person name="Bonometti L."/>
            <person name="Westerberg I."/>
            <person name="Brannstrom I.O."/>
            <person name="Guillou S."/>
            <person name="Cros-Aarteil S."/>
            <person name="Calhoun S."/>
            <person name="Haridas S."/>
            <person name="Kuo A."/>
            <person name="Mondo S."/>
            <person name="Pangilinan J."/>
            <person name="Riley R."/>
            <person name="LaButti K."/>
            <person name="Andreopoulos B."/>
            <person name="Lipzen A."/>
            <person name="Chen C."/>
            <person name="Yan M."/>
            <person name="Daum C."/>
            <person name="Ng V."/>
            <person name="Clum A."/>
            <person name="Steindorff A."/>
            <person name="Ohm R.A."/>
            <person name="Martin F."/>
            <person name="Silar P."/>
            <person name="Natvig D.O."/>
            <person name="Lalanne C."/>
            <person name="Gautier V."/>
            <person name="Ament-Velasquez S.L."/>
            <person name="Kruys A."/>
            <person name="Hutchinson M.I."/>
            <person name="Powell A.J."/>
            <person name="Barry K."/>
            <person name="Miller A.N."/>
            <person name="Grigoriev I.V."/>
            <person name="Debuchy R."/>
            <person name="Gladieux P."/>
            <person name="Hiltunen Thoren M."/>
            <person name="Johannesson H."/>
        </authorList>
    </citation>
    <scope>NUCLEOTIDE SEQUENCE</scope>
    <source>
        <strain evidence="2">CBS 892.96</strain>
    </source>
</reference>
<comment type="caution">
    <text evidence="2">The sequence shown here is derived from an EMBL/GenBank/DDBJ whole genome shotgun (WGS) entry which is preliminary data.</text>
</comment>
<feature type="compositionally biased region" description="Basic and acidic residues" evidence="1">
    <location>
        <begin position="11"/>
        <end position="21"/>
    </location>
</feature>
<gene>
    <name evidence="2" type="ORF">QBC36DRAFT_375884</name>
</gene>
<keyword evidence="3" id="KW-1185">Reference proteome</keyword>
<evidence type="ECO:0000313" key="2">
    <source>
        <dbReference type="EMBL" id="KAK4179504.1"/>
    </source>
</evidence>
<feature type="region of interest" description="Disordered" evidence="1">
    <location>
        <begin position="214"/>
        <end position="247"/>
    </location>
</feature>
<feature type="region of interest" description="Disordered" evidence="1">
    <location>
        <begin position="104"/>
        <end position="139"/>
    </location>
</feature>
<feature type="region of interest" description="Disordered" evidence="1">
    <location>
        <begin position="1"/>
        <end position="33"/>
    </location>
</feature>
<evidence type="ECO:0000256" key="1">
    <source>
        <dbReference type="SAM" id="MobiDB-lite"/>
    </source>
</evidence>
<dbReference type="EMBL" id="MU866115">
    <property type="protein sequence ID" value="KAK4179504.1"/>
    <property type="molecule type" value="Genomic_DNA"/>
</dbReference>
<accession>A0AAN6WCM6</accession>
<protein>
    <submittedName>
        <fullName evidence="2">Uncharacterized protein</fullName>
    </submittedName>
</protein>
<evidence type="ECO:0000313" key="3">
    <source>
        <dbReference type="Proteomes" id="UP001302321"/>
    </source>
</evidence>
<reference evidence="2" key="2">
    <citation type="submission" date="2023-05" db="EMBL/GenBank/DDBJ databases">
        <authorList>
            <consortium name="Lawrence Berkeley National Laboratory"/>
            <person name="Steindorff A."/>
            <person name="Hensen N."/>
            <person name="Bonometti L."/>
            <person name="Westerberg I."/>
            <person name="Brannstrom I.O."/>
            <person name="Guillou S."/>
            <person name="Cros-Aarteil S."/>
            <person name="Calhoun S."/>
            <person name="Haridas S."/>
            <person name="Kuo A."/>
            <person name="Mondo S."/>
            <person name="Pangilinan J."/>
            <person name="Riley R."/>
            <person name="Labutti K."/>
            <person name="Andreopoulos B."/>
            <person name="Lipzen A."/>
            <person name="Chen C."/>
            <person name="Yanf M."/>
            <person name="Daum C."/>
            <person name="Ng V."/>
            <person name="Clum A."/>
            <person name="Ohm R."/>
            <person name="Martin F."/>
            <person name="Silar P."/>
            <person name="Natvig D."/>
            <person name="Lalanne C."/>
            <person name="Gautier V."/>
            <person name="Ament-Velasquez S.L."/>
            <person name="Kruys A."/>
            <person name="Hutchinson M.I."/>
            <person name="Powell A.J."/>
            <person name="Barry K."/>
            <person name="Miller A.N."/>
            <person name="Grigoriev I.V."/>
            <person name="Debuchy R."/>
            <person name="Gladieux P."/>
            <person name="Thoren M.H."/>
            <person name="Johannesson H."/>
        </authorList>
    </citation>
    <scope>NUCLEOTIDE SEQUENCE</scope>
    <source>
        <strain evidence="2">CBS 892.96</strain>
    </source>
</reference>
<sequence length="287" mass="30942">MPVKAAVNNPKRREEKEETSRHPSSRKGNSRTRLASTTLAHFQFLHVKSHFPADNFSAGPIIAWHLSSHLAAPPTHRQTPDLGIEDWLCPSPVQIAVPSDSPALALQIPSSGQPAKATSYITSRNKSDTEPDASRASTESYGTLTTFPALGIAPFPLQRLPDRNPHLSVLSQEEQGGHCFVVQLPRPTPKSTTTIPSPLANSQSELVGRRAVCSKAGKPGSQGHGDWTTSWGTINRPGPGAAGSGSGFRGRACICVKNCKSRDDVSLFFLLYADHLHRFVASSCRVE</sequence>
<dbReference type="AlphaFoldDB" id="A0AAN6WCM6"/>
<name>A0AAN6WCM6_9PEZI</name>
<proteinExistence type="predicted"/>
<dbReference type="Proteomes" id="UP001302321">
    <property type="component" value="Unassembled WGS sequence"/>
</dbReference>